<evidence type="ECO:0000256" key="14">
    <source>
        <dbReference type="SAM" id="MobiDB-lite"/>
    </source>
</evidence>
<dbReference type="Pfam" id="PF22528">
    <property type="entry name" value="PRMT_C"/>
    <property type="match status" value="1"/>
</dbReference>
<evidence type="ECO:0000256" key="7">
    <source>
        <dbReference type="ARBA" id="ARBA00022723"/>
    </source>
</evidence>
<evidence type="ECO:0000256" key="8">
    <source>
        <dbReference type="ARBA" id="ARBA00022771"/>
    </source>
</evidence>
<evidence type="ECO:0000256" key="2">
    <source>
        <dbReference type="ARBA" id="ARBA00011925"/>
    </source>
</evidence>
<evidence type="ECO:0000259" key="15">
    <source>
        <dbReference type="Pfam" id="PF13649"/>
    </source>
</evidence>
<dbReference type="PANTHER" id="PTHR11006">
    <property type="entry name" value="PROTEIN ARGININE N-METHYLTRANSFERASE"/>
    <property type="match status" value="1"/>
</dbReference>
<feature type="domain" description="Methyltransferase" evidence="15">
    <location>
        <begin position="242"/>
        <end position="342"/>
    </location>
</feature>
<comment type="catalytic activity">
    <reaction evidence="11">
        <text>L-arginyl-[protein] + S-adenosyl-L-methionine = N(omega)-methyl-L-arginyl-[protein] + S-adenosyl-L-homocysteine + H(+)</text>
        <dbReference type="Rhea" id="RHEA:48100"/>
        <dbReference type="Rhea" id="RHEA-COMP:10532"/>
        <dbReference type="Rhea" id="RHEA-COMP:11990"/>
        <dbReference type="ChEBI" id="CHEBI:15378"/>
        <dbReference type="ChEBI" id="CHEBI:29965"/>
        <dbReference type="ChEBI" id="CHEBI:57856"/>
        <dbReference type="ChEBI" id="CHEBI:59789"/>
        <dbReference type="ChEBI" id="CHEBI:65280"/>
    </reaction>
    <physiologicalReaction direction="left-to-right" evidence="11">
        <dbReference type="Rhea" id="RHEA:48101"/>
    </physiologicalReaction>
</comment>
<dbReference type="CDD" id="cd02440">
    <property type="entry name" value="AdoMet_MTases"/>
    <property type="match status" value="1"/>
</dbReference>
<proteinExistence type="predicted"/>
<dbReference type="PROSITE" id="PS51678">
    <property type="entry name" value="SAM_MT_PRMT"/>
    <property type="match status" value="1"/>
</dbReference>
<evidence type="ECO:0000256" key="12">
    <source>
        <dbReference type="PROSITE-ProRule" id="PRU01015"/>
    </source>
</evidence>
<keyword evidence="9" id="KW-0862">Zinc</keyword>
<dbReference type="InterPro" id="IPR041698">
    <property type="entry name" value="Methyltransf_25"/>
</dbReference>
<dbReference type="GO" id="GO:0032259">
    <property type="term" value="P:methylation"/>
    <property type="evidence" value="ECO:0007669"/>
    <property type="project" value="UniProtKB-KW"/>
</dbReference>
<dbReference type="SUPFAM" id="SSF53335">
    <property type="entry name" value="S-adenosyl-L-methionine-dependent methyltransferases"/>
    <property type="match status" value="1"/>
</dbReference>
<evidence type="ECO:0000313" key="19">
    <source>
        <dbReference type="Proteomes" id="UP001472866"/>
    </source>
</evidence>
<keyword evidence="5 12" id="KW-0808">Transferase</keyword>
<dbReference type="EC" id="2.1.1.319" evidence="2"/>
<comment type="subcellular location">
    <subcellularLocation>
        <location evidence="1">Cytoplasm</location>
        <location evidence="1">Cytosol</location>
    </subcellularLocation>
</comment>
<dbReference type="InterPro" id="IPR055135">
    <property type="entry name" value="PRMT_dom"/>
</dbReference>
<dbReference type="FunFam" id="3.40.50.150:FF:000016">
    <property type="entry name" value="Protein arginine N-methyltransferase 6"/>
    <property type="match status" value="1"/>
</dbReference>
<keyword evidence="19" id="KW-1185">Reference proteome</keyword>
<dbReference type="AlphaFoldDB" id="A0AAX4P8Y4"/>
<feature type="domain" description="Protein arginine N-methyltransferase" evidence="17">
    <location>
        <begin position="348"/>
        <end position="515"/>
    </location>
</feature>
<feature type="region of interest" description="Disordered" evidence="14">
    <location>
        <begin position="1"/>
        <end position="24"/>
    </location>
</feature>
<dbReference type="InterPro" id="IPR029063">
    <property type="entry name" value="SAM-dependent_MTases_sf"/>
</dbReference>
<dbReference type="Pfam" id="PF21137">
    <property type="entry name" value="ANM3_C2H2_Zf"/>
    <property type="match status" value="1"/>
</dbReference>
<protein>
    <recommendedName>
        <fullName evidence="2">type I protein arginine methyltransferase</fullName>
        <ecNumber evidence="2">2.1.1.319</ecNumber>
    </recommendedName>
</protein>
<evidence type="ECO:0000256" key="9">
    <source>
        <dbReference type="ARBA" id="ARBA00022833"/>
    </source>
</evidence>
<dbReference type="Pfam" id="PF13649">
    <property type="entry name" value="Methyltransf_25"/>
    <property type="match status" value="1"/>
</dbReference>
<dbReference type="GO" id="GO:0008270">
    <property type="term" value="F:zinc ion binding"/>
    <property type="evidence" value="ECO:0007669"/>
    <property type="project" value="UniProtKB-KW"/>
</dbReference>
<evidence type="ECO:0000256" key="5">
    <source>
        <dbReference type="ARBA" id="ARBA00022679"/>
    </source>
</evidence>
<dbReference type="InterPro" id="IPR036236">
    <property type="entry name" value="Znf_C2H2_sf"/>
</dbReference>
<evidence type="ECO:0000256" key="4">
    <source>
        <dbReference type="ARBA" id="ARBA00022603"/>
    </source>
</evidence>
<dbReference type="Gene3D" id="2.70.160.11">
    <property type="entry name" value="Hnrnp arginine n-methyltransferase1"/>
    <property type="match status" value="1"/>
</dbReference>
<evidence type="ECO:0000259" key="16">
    <source>
        <dbReference type="Pfam" id="PF21137"/>
    </source>
</evidence>
<comment type="catalytic activity">
    <reaction evidence="10">
        <text>L-arginyl-[protein] + 2 S-adenosyl-L-methionine = N(omega),N(omega)-dimethyl-L-arginyl-[protein] + 2 S-adenosyl-L-homocysteine + 2 H(+)</text>
        <dbReference type="Rhea" id="RHEA:48096"/>
        <dbReference type="Rhea" id="RHEA-COMP:10532"/>
        <dbReference type="Rhea" id="RHEA-COMP:11991"/>
        <dbReference type="ChEBI" id="CHEBI:15378"/>
        <dbReference type="ChEBI" id="CHEBI:29965"/>
        <dbReference type="ChEBI" id="CHEBI:57856"/>
        <dbReference type="ChEBI" id="CHEBI:59789"/>
        <dbReference type="ChEBI" id="CHEBI:61897"/>
        <dbReference type="EC" id="2.1.1.319"/>
    </reaction>
    <physiologicalReaction direction="left-to-right" evidence="10">
        <dbReference type="Rhea" id="RHEA:48097"/>
    </physiologicalReaction>
</comment>
<feature type="domain" description="Protein arginine N-methyltransferase 3-like C2H2 zinc finger" evidence="16">
    <location>
        <begin position="63"/>
        <end position="112"/>
    </location>
</feature>
<keyword evidence="3" id="KW-0963">Cytoplasm</keyword>
<name>A0AAX4P8Y4_9CHLO</name>
<accession>A0AAX4P8Y4</accession>
<dbReference type="GO" id="GO:0005634">
    <property type="term" value="C:nucleus"/>
    <property type="evidence" value="ECO:0007669"/>
    <property type="project" value="TreeGrafter"/>
</dbReference>
<keyword evidence="4 12" id="KW-0489">Methyltransferase</keyword>
<gene>
    <name evidence="18" type="ORF">HKI87_05g37750</name>
</gene>
<evidence type="ECO:0000256" key="3">
    <source>
        <dbReference type="ARBA" id="ARBA00022490"/>
    </source>
</evidence>
<reference evidence="18 19" key="1">
    <citation type="submission" date="2024-03" db="EMBL/GenBank/DDBJ databases">
        <title>Complete genome sequence of the green alga Chloropicon roscoffensis RCC1871.</title>
        <authorList>
            <person name="Lemieux C."/>
            <person name="Pombert J.-F."/>
            <person name="Otis C."/>
            <person name="Turmel M."/>
        </authorList>
    </citation>
    <scope>NUCLEOTIDE SEQUENCE [LARGE SCALE GENOMIC DNA]</scope>
    <source>
        <strain evidence="18 19">RCC1871</strain>
    </source>
</reference>
<dbReference type="GO" id="GO:0035242">
    <property type="term" value="F:protein-arginine omega-N asymmetric methyltransferase activity"/>
    <property type="evidence" value="ECO:0007669"/>
    <property type="project" value="UniProtKB-EC"/>
</dbReference>
<evidence type="ECO:0000259" key="17">
    <source>
        <dbReference type="Pfam" id="PF22528"/>
    </source>
</evidence>
<dbReference type="GO" id="GO:0042054">
    <property type="term" value="F:histone methyltransferase activity"/>
    <property type="evidence" value="ECO:0007669"/>
    <property type="project" value="TreeGrafter"/>
</dbReference>
<dbReference type="GO" id="GO:0005829">
    <property type="term" value="C:cytosol"/>
    <property type="evidence" value="ECO:0007669"/>
    <property type="project" value="UniProtKB-SubCell"/>
</dbReference>
<keyword evidence="6 12" id="KW-0949">S-adenosyl-L-methionine</keyword>
<dbReference type="EMBL" id="CP151505">
    <property type="protein sequence ID" value="WZN62239.1"/>
    <property type="molecule type" value="Genomic_DNA"/>
</dbReference>
<dbReference type="PANTHER" id="PTHR11006:SF89">
    <property type="entry name" value="PROTEIN ARGININE N-METHYLTRANSFERASE 3-RELATED"/>
    <property type="match status" value="1"/>
</dbReference>
<evidence type="ECO:0000256" key="6">
    <source>
        <dbReference type="ARBA" id="ARBA00022691"/>
    </source>
</evidence>
<organism evidence="18 19">
    <name type="scientific">Chloropicon roscoffensis</name>
    <dbReference type="NCBI Taxonomy" id="1461544"/>
    <lineage>
        <taxon>Eukaryota</taxon>
        <taxon>Viridiplantae</taxon>
        <taxon>Chlorophyta</taxon>
        <taxon>Chloropicophyceae</taxon>
        <taxon>Chloropicales</taxon>
        <taxon>Chloropicaceae</taxon>
        <taxon>Chloropicon</taxon>
    </lineage>
</organism>
<dbReference type="Proteomes" id="UP001472866">
    <property type="component" value="Chromosome 05"/>
</dbReference>
<dbReference type="Gene3D" id="3.40.50.150">
    <property type="entry name" value="Vaccinia Virus protein VP39"/>
    <property type="match status" value="1"/>
</dbReference>
<keyword evidence="8" id="KW-0863">Zinc-finger</keyword>
<evidence type="ECO:0000256" key="10">
    <source>
        <dbReference type="ARBA" id="ARBA00047384"/>
    </source>
</evidence>
<feature type="compositionally biased region" description="Basic and acidic residues" evidence="14">
    <location>
        <begin position="1"/>
        <end position="11"/>
    </location>
</feature>
<evidence type="ECO:0000256" key="1">
    <source>
        <dbReference type="ARBA" id="ARBA00004514"/>
    </source>
</evidence>
<dbReference type="SUPFAM" id="SSF57667">
    <property type="entry name" value="beta-beta-alpha zinc fingers"/>
    <property type="match status" value="1"/>
</dbReference>
<evidence type="ECO:0000256" key="11">
    <source>
        <dbReference type="ARBA" id="ARBA00049303"/>
    </source>
</evidence>
<evidence type="ECO:0000256" key="13">
    <source>
        <dbReference type="SAM" id="Coils"/>
    </source>
</evidence>
<dbReference type="InterPro" id="IPR025799">
    <property type="entry name" value="Arg_MeTrfase"/>
</dbReference>
<sequence>MEGEDDSRWSDWEESDGEGGQGSGAGRFLPLCVPSTSGAELFKTAAEALAHDASNNNFDVRRIVKELRVGFYDCMKLVNYVRESVAAGVLVTEASLVDGTDKAWMDDKYLIPFMENDSLLFELDGALGLDAESGDAEDPPAQSDSESTRVRALEEENEALRRAVQELRESLKVAGTFIDQADAPADRESASRLKNVRIDKNYFDSYAGFGIHREMLSDRPRMVAYRSAIELNASDLARGKDVLDVGCGTGILSMIAARAGARAVCAVDGSPAIAEAARAIVEENSLGSVVQVRGGLIEKEGTIPEGYKCDVIISEWMGYCLLYESMLFSVLHARDKYLRPGGCVMPDVARIHVAGCGEASVGSGFWDDVEGFSMRTVGKKLLERELRSQAHVVDVSGAWVNTSDAVVTEFDLCKVTADEVRSFSSEFELTQATGQGKIHALVVWFDTLFSARHCKTEEVVLTTGPREDKTHWAQTLLVLPEPVSALDREEALLCRMTFQQHSEDYRGLQIVLEYGTSRAKDGTYPHAAQFELV</sequence>
<evidence type="ECO:0000313" key="18">
    <source>
        <dbReference type="EMBL" id="WZN62239.1"/>
    </source>
</evidence>
<keyword evidence="13" id="KW-0175">Coiled coil</keyword>
<dbReference type="InterPro" id="IPR049482">
    <property type="entry name" value="ANM3-like_C2H2_Zf"/>
</dbReference>
<feature type="coiled-coil region" evidence="13">
    <location>
        <begin position="143"/>
        <end position="173"/>
    </location>
</feature>
<keyword evidence="7" id="KW-0479">Metal-binding</keyword>